<name>A0A5C3M3X0_9AGAR</name>
<dbReference type="EMBL" id="ML213600">
    <property type="protein sequence ID" value="TFK39285.1"/>
    <property type="molecule type" value="Genomic_DNA"/>
</dbReference>
<evidence type="ECO:0000256" key="1">
    <source>
        <dbReference type="SAM" id="MobiDB-lite"/>
    </source>
</evidence>
<sequence length="280" mass="31561">MLPLPRPRLFHATTVSSPLPVTHGRPPCLNYLPLCRRAVAHLIPLPSRANVRYPPLPRLIALLPTPRHAHHPIHLTYNGLPRRHTSDELPHTLAKFIDFCRPCIPRLSPTHSQSFYVETAFSPLSGIHGQQTQYQSPGPSQPSPSTPRFSRPLHSAPCALGNSALFAQSNRPVYTTPAPRPLAPTSSVIWRTSVWCKNARGIRCRCRCLRWRRVLERGLLVERIMGSMEVGRAGLRESMHSVFAGCANLLYMHEHQRIRQAPRHDVGTPVLHRDRTNAHC</sequence>
<feature type="region of interest" description="Disordered" evidence="1">
    <location>
        <begin position="128"/>
        <end position="152"/>
    </location>
</feature>
<evidence type="ECO:0000313" key="3">
    <source>
        <dbReference type="Proteomes" id="UP000308652"/>
    </source>
</evidence>
<keyword evidence="3" id="KW-1185">Reference proteome</keyword>
<evidence type="ECO:0000313" key="2">
    <source>
        <dbReference type="EMBL" id="TFK39285.1"/>
    </source>
</evidence>
<proteinExistence type="predicted"/>
<dbReference type="AlphaFoldDB" id="A0A5C3M3X0"/>
<organism evidence="2 3">
    <name type="scientific">Crucibulum laeve</name>
    <dbReference type="NCBI Taxonomy" id="68775"/>
    <lineage>
        <taxon>Eukaryota</taxon>
        <taxon>Fungi</taxon>
        <taxon>Dikarya</taxon>
        <taxon>Basidiomycota</taxon>
        <taxon>Agaricomycotina</taxon>
        <taxon>Agaricomycetes</taxon>
        <taxon>Agaricomycetidae</taxon>
        <taxon>Agaricales</taxon>
        <taxon>Agaricineae</taxon>
        <taxon>Nidulariaceae</taxon>
        <taxon>Crucibulum</taxon>
    </lineage>
</organism>
<gene>
    <name evidence="2" type="ORF">BDQ12DRAFT_75959</name>
</gene>
<dbReference type="Proteomes" id="UP000308652">
    <property type="component" value="Unassembled WGS sequence"/>
</dbReference>
<feature type="compositionally biased region" description="Low complexity" evidence="1">
    <location>
        <begin position="129"/>
        <end position="138"/>
    </location>
</feature>
<protein>
    <submittedName>
        <fullName evidence="2">Uncharacterized protein</fullName>
    </submittedName>
</protein>
<reference evidence="2 3" key="1">
    <citation type="journal article" date="2019" name="Nat. Ecol. Evol.">
        <title>Megaphylogeny resolves global patterns of mushroom evolution.</title>
        <authorList>
            <person name="Varga T."/>
            <person name="Krizsan K."/>
            <person name="Foldi C."/>
            <person name="Dima B."/>
            <person name="Sanchez-Garcia M."/>
            <person name="Sanchez-Ramirez S."/>
            <person name="Szollosi G.J."/>
            <person name="Szarkandi J.G."/>
            <person name="Papp V."/>
            <person name="Albert L."/>
            <person name="Andreopoulos W."/>
            <person name="Angelini C."/>
            <person name="Antonin V."/>
            <person name="Barry K.W."/>
            <person name="Bougher N.L."/>
            <person name="Buchanan P."/>
            <person name="Buyck B."/>
            <person name="Bense V."/>
            <person name="Catcheside P."/>
            <person name="Chovatia M."/>
            <person name="Cooper J."/>
            <person name="Damon W."/>
            <person name="Desjardin D."/>
            <person name="Finy P."/>
            <person name="Geml J."/>
            <person name="Haridas S."/>
            <person name="Hughes K."/>
            <person name="Justo A."/>
            <person name="Karasinski D."/>
            <person name="Kautmanova I."/>
            <person name="Kiss B."/>
            <person name="Kocsube S."/>
            <person name="Kotiranta H."/>
            <person name="LaButti K.M."/>
            <person name="Lechner B.E."/>
            <person name="Liimatainen K."/>
            <person name="Lipzen A."/>
            <person name="Lukacs Z."/>
            <person name="Mihaltcheva S."/>
            <person name="Morgado L.N."/>
            <person name="Niskanen T."/>
            <person name="Noordeloos M.E."/>
            <person name="Ohm R.A."/>
            <person name="Ortiz-Santana B."/>
            <person name="Ovrebo C."/>
            <person name="Racz N."/>
            <person name="Riley R."/>
            <person name="Savchenko A."/>
            <person name="Shiryaev A."/>
            <person name="Soop K."/>
            <person name="Spirin V."/>
            <person name="Szebenyi C."/>
            <person name="Tomsovsky M."/>
            <person name="Tulloss R.E."/>
            <person name="Uehling J."/>
            <person name="Grigoriev I.V."/>
            <person name="Vagvolgyi C."/>
            <person name="Papp T."/>
            <person name="Martin F.M."/>
            <person name="Miettinen O."/>
            <person name="Hibbett D.S."/>
            <person name="Nagy L.G."/>
        </authorList>
    </citation>
    <scope>NUCLEOTIDE SEQUENCE [LARGE SCALE GENOMIC DNA]</scope>
    <source>
        <strain evidence="2 3">CBS 166.37</strain>
    </source>
</reference>
<accession>A0A5C3M3X0</accession>